<proteinExistence type="inferred from homology"/>
<keyword evidence="5" id="KW-1185">Reference proteome</keyword>
<evidence type="ECO:0000256" key="2">
    <source>
        <dbReference type="RuleBase" id="RU003876"/>
    </source>
</evidence>
<dbReference type="PANTHER" id="PTHR11875">
    <property type="entry name" value="TESTIS-SPECIFIC Y-ENCODED PROTEIN"/>
    <property type="match status" value="1"/>
</dbReference>
<gene>
    <name evidence="4" type="ORF">DMAD_01173</name>
</gene>
<organism evidence="4 5">
    <name type="scientific">Drosophila madeirensis</name>
    <name type="common">Fruit fly</name>
    <dbReference type="NCBI Taxonomy" id="30013"/>
    <lineage>
        <taxon>Eukaryota</taxon>
        <taxon>Metazoa</taxon>
        <taxon>Ecdysozoa</taxon>
        <taxon>Arthropoda</taxon>
        <taxon>Hexapoda</taxon>
        <taxon>Insecta</taxon>
        <taxon>Pterygota</taxon>
        <taxon>Neoptera</taxon>
        <taxon>Endopterygota</taxon>
        <taxon>Diptera</taxon>
        <taxon>Brachycera</taxon>
        <taxon>Muscomorpha</taxon>
        <taxon>Ephydroidea</taxon>
        <taxon>Drosophilidae</taxon>
        <taxon>Drosophila</taxon>
        <taxon>Sophophora</taxon>
    </lineage>
</organism>
<name>A0AAU9G1G3_DROMD</name>
<feature type="region of interest" description="Disordered" evidence="3">
    <location>
        <begin position="247"/>
        <end position="336"/>
    </location>
</feature>
<evidence type="ECO:0000313" key="5">
    <source>
        <dbReference type="Proteomes" id="UP001500889"/>
    </source>
</evidence>
<accession>A0AAU9G1G3</accession>
<evidence type="ECO:0000256" key="3">
    <source>
        <dbReference type="SAM" id="MobiDB-lite"/>
    </source>
</evidence>
<protein>
    <submittedName>
        <fullName evidence="4">Nucleosome assembly protein 1-like 1-B</fullName>
    </submittedName>
</protein>
<reference evidence="4 5" key="1">
    <citation type="submission" date="2024-02" db="EMBL/GenBank/DDBJ databases">
        <title>A chromosome-level genome assembly of Drosophila madeirensis, a fruit fly species endemic to Madeira island.</title>
        <authorList>
            <person name="Tomihara K."/>
            <person name="Llopart A."/>
            <person name="Yamamoto D."/>
        </authorList>
    </citation>
    <scope>NUCLEOTIDE SEQUENCE [LARGE SCALE GENOMIC DNA]</scope>
    <source>
        <strain evidence="4 5">RF1</strain>
    </source>
</reference>
<dbReference type="Pfam" id="PF00956">
    <property type="entry name" value="NAP"/>
    <property type="match status" value="2"/>
</dbReference>
<comment type="similarity">
    <text evidence="1 2">Belongs to the nucleosome assembly protein (NAP) family.</text>
</comment>
<dbReference type="AlphaFoldDB" id="A0AAU9G1G3"/>
<dbReference type="InterPro" id="IPR037231">
    <property type="entry name" value="NAP-like_sf"/>
</dbReference>
<dbReference type="SUPFAM" id="SSF143113">
    <property type="entry name" value="NAP-like"/>
    <property type="match status" value="1"/>
</dbReference>
<sequence>MLPAMWSPRSNLLADDPNDMLCDDEKNAIADLKRIYVKTIEVHSKLQREMYDLEEKMEAEHNVLYDQRKKVLDGIRQRYKRGALAKNVSNFWLRVLKAAYPEPITEMDSNVLCHMNDIRSKLYSRPQVKFEIYFHFEPNVYLSNKYLTKTYYLNCAVDPEEPMAYKGNEIYRAQGCTINWKSETLRNMYKDSFFKFFNPPSLPEDTEDPTFKQVKEILVNDFHFGIYLKERVIPKAVLFFTGEIKHNQGSSSDTEGNAEDAGDSDRVGDGDGDGDAALSDEENSSPLEEASPNQSDYDKELDDESESSDDVDLYRDPGLLETIQDFQRPGNALKRL</sequence>
<dbReference type="InterPro" id="IPR002164">
    <property type="entry name" value="NAP_family"/>
</dbReference>
<feature type="compositionally biased region" description="Acidic residues" evidence="3">
    <location>
        <begin position="270"/>
        <end position="283"/>
    </location>
</feature>
<dbReference type="GO" id="GO:0006334">
    <property type="term" value="P:nucleosome assembly"/>
    <property type="evidence" value="ECO:0007669"/>
    <property type="project" value="InterPro"/>
</dbReference>
<feature type="compositionally biased region" description="Acidic residues" evidence="3">
    <location>
        <begin position="299"/>
        <end position="311"/>
    </location>
</feature>
<dbReference type="Proteomes" id="UP001500889">
    <property type="component" value="Chromosome A"/>
</dbReference>
<dbReference type="Gene3D" id="1.20.5.1500">
    <property type="match status" value="1"/>
</dbReference>
<dbReference type="EMBL" id="AP029266">
    <property type="protein sequence ID" value="BFG01415.1"/>
    <property type="molecule type" value="Genomic_DNA"/>
</dbReference>
<dbReference type="Gene3D" id="3.30.1120.90">
    <property type="entry name" value="Nucleosome assembly protein"/>
    <property type="match status" value="1"/>
</dbReference>
<evidence type="ECO:0000313" key="4">
    <source>
        <dbReference type="EMBL" id="BFG01415.1"/>
    </source>
</evidence>
<evidence type="ECO:0000256" key="1">
    <source>
        <dbReference type="ARBA" id="ARBA00009947"/>
    </source>
</evidence>
<dbReference type="GO" id="GO:0005634">
    <property type="term" value="C:nucleus"/>
    <property type="evidence" value="ECO:0007669"/>
    <property type="project" value="InterPro"/>
</dbReference>